<comment type="caution">
    <text evidence="1">The sequence shown here is derived from an EMBL/GenBank/DDBJ whole genome shotgun (WGS) entry which is preliminary data.</text>
</comment>
<accession>A0A9W5YDE9</accession>
<evidence type="ECO:0000313" key="2">
    <source>
        <dbReference type="Proteomes" id="UP001144256"/>
    </source>
</evidence>
<organism evidence="1 2">
    <name type="scientific">Vallitalea longa</name>
    <dbReference type="NCBI Taxonomy" id="2936439"/>
    <lineage>
        <taxon>Bacteria</taxon>
        <taxon>Bacillati</taxon>
        <taxon>Bacillota</taxon>
        <taxon>Clostridia</taxon>
        <taxon>Lachnospirales</taxon>
        <taxon>Vallitaleaceae</taxon>
        <taxon>Vallitalea</taxon>
    </lineage>
</organism>
<keyword evidence="2" id="KW-1185">Reference proteome</keyword>
<dbReference type="AlphaFoldDB" id="A0A9W5YDE9"/>
<dbReference type="Proteomes" id="UP001144256">
    <property type="component" value="Unassembled WGS sequence"/>
</dbReference>
<sequence length="174" mass="20615">MDTKENIMTEIEQAAIMAADQAIKKYTMQEMKKKKDYRFRNTKLLLKNYNSLKAHLQNAKDDINEISDIINDDNIEISRRDELYIKSIRQSKFRTLIMLAHIDTAMSQLKKKMRTKDQYDKYRAVEEIYMKNKTYERTAEELNCGNATVRRWEKEATNELSILLFGVDGMKIDL</sequence>
<gene>
    <name evidence="1" type="ORF">SH1V18_16680</name>
</gene>
<name>A0A9W5YDE9_9FIRM</name>
<proteinExistence type="predicted"/>
<reference evidence="1" key="1">
    <citation type="submission" date="2022-06" db="EMBL/GenBank/DDBJ databases">
        <title>Vallitalea longa sp. nov., an anaerobic bacterium isolated from marine sediment.</title>
        <authorList>
            <person name="Hirano S."/>
            <person name="Terahara T."/>
            <person name="Mori K."/>
            <person name="Hamada M."/>
            <person name="Matsumoto R."/>
            <person name="Kobayashi T."/>
        </authorList>
    </citation>
    <scope>NUCLEOTIDE SEQUENCE</scope>
    <source>
        <strain evidence="1">SH18-1</strain>
    </source>
</reference>
<dbReference type="RefSeq" id="WP_281814485.1">
    <property type="nucleotide sequence ID" value="NZ_BRLB01000003.1"/>
</dbReference>
<protein>
    <submittedName>
        <fullName evidence="1">Uncharacterized protein</fullName>
    </submittedName>
</protein>
<dbReference type="EMBL" id="BRLB01000003">
    <property type="protein sequence ID" value="GKX29188.1"/>
    <property type="molecule type" value="Genomic_DNA"/>
</dbReference>
<evidence type="ECO:0000313" key="1">
    <source>
        <dbReference type="EMBL" id="GKX29188.1"/>
    </source>
</evidence>